<feature type="compositionally biased region" description="Polar residues" evidence="1">
    <location>
        <begin position="82"/>
        <end position="93"/>
    </location>
</feature>
<gene>
    <name evidence="2" type="ORF">CDAR_517501</name>
</gene>
<reference evidence="2 3" key="1">
    <citation type="submission" date="2021-06" db="EMBL/GenBank/DDBJ databases">
        <title>Caerostris darwini draft genome.</title>
        <authorList>
            <person name="Kono N."/>
            <person name="Arakawa K."/>
        </authorList>
    </citation>
    <scope>NUCLEOTIDE SEQUENCE [LARGE SCALE GENOMIC DNA]</scope>
</reference>
<comment type="caution">
    <text evidence="2">The sequence shown here is derived from an EMBL/GenBank/DDBJ whole genome shotgun (WGS) entry which is preliminary data.</text>
</comment>
<feature type="region of interest" description="Disordered" evidence="1">
    <location>
        <begin position="68"/>
        <end position="93"/>
    </location>
</feature>
<organism evidence="2 3">
    <name type="scientific">Caerostris darwini</name>
    <dbReference type="NCBI Taxonomy" id="1538125"/>
    <lineage>
        <taxon>Eukaryota</taxon>
        <taxon>Metazoa</taxon>
        <taxon>Ecdysozoa</taxon>
        <taxon>Arthropoda</taxon>
        <taxon>Chelicerata</taxon>
        <taxon>Arachnida</taxon>
        <taxon>Araneae</taxon>
        <taxon>Araneomorphae</taxon>
        <taxon>Entelegynae</taxon>
        <taxon>Araneoidea</taxon>
        <taxon>Araneidae</taxon>
        <taxon>Caerostris</taxon>
    </lineage>
</organism>
<keyword evidence="3" id="KW-1185">Reference proteome</keyword>
<dbReference type="Proteomes" id="UP001054837">
    <property type="component" value="Unassembled WGS sequence"/>
</dbReference>
<proteinExistence type="predicted"/>
<protein>
    <submittedName>
        <fullName evidence="2">Uncharacterized protein</fullName>
    </submittedName>
</protein>
<name>A0AAV4PKB3_9ARAC</name>
<dbReference type="EMBL" id="BPLQ01003044">
    <property type="protein sequence ID" value="GIX97516.1"/>
    <property type="molecule type" value="Genomic_DNA"/>
</dbReference>
<dbReference type="AlphaFoldDB" id="A0AAV4PKB3"/>
<accession>A0AAV4PKB3</accession>
<evidence type="ECO:0000313" key="2">
    <source>
        <dbReference type="EMBL" id="GIX97516.1"/>
    </source>
</evidence>
<evidence type="ECO:0000256" key="1">
    <source>
        <dbReference type="SAM" id="MobiDB-lite"/>
    </source>
</evidence>
<evidence type="ECO:0000313" key="3">
    <source>
        <dbReference type="Proteomes" id="UP001054837"/>
    </source>
</evidence>
<sequence>MQHPKQFFWKIAAANDINFHPYRCRYVTQHMFINNCAEREREENYQKRQPINSTPLSMNLVPVSLSNLNHTHSENDNRVENPLQNSKGCTGTP</sequence>